<dbReference type="InterPro" id="IPR036856">
    <property type="entry name" value="Ald_Oxase/Xan_DH_a/b_sf"/>
</dbReference>
<dbReference type="InterPro" id="IPR036318">
    <property type="entry name" value="FAD-bd_PCMH-like_sf"/>
</dbReference>
<dbReference type="SMART" id="SM01092">
    <property type="entry name" value="CO_deh_flav_C"/>
    <property type="match status" value="1"/>
</dbReference>
<dbReference type="Pfam" id="PF02738">
    <property type="entry name" value="MoCoBD_1"/>
    <property type="match status" value="1"/>
</dbReference>
<dbReference type="EMBL" id="RDSM01000002">
    <property type="protein sequence ID" value="RXH56667.1"/>
    <property type="molecule type" value="Genomic_DNA"/>
</dbReference>
<evidence type="ECO:0000256" key="9">
    <source>
        <dbReference type="ARBA" id="ARBA00034078"/>
    </source>
</evidence>
<feature type="domain" description="FAD-binding PCMH-type" evidence="10">
    <location>
        <begin position="1"/>
        <end position="211"/>
    </location>
</feature>
<dbReference type="GO" id="GO:0071949">
    <property type="term" value="F:FAD binding"/>
    <property type="evidence" value="ECO:0007669"/>
    <property type="project" value="InterPro"/>
</dbReference>
<proteinExistence type="predicted"/>
<keyword evidence="3" id="KW-0001">2Fe-2S</keyword>
<dbReference type="Gene3D" id="3.30.43.10">
    <property type="entry name" value="Uridine Diphospho-n-acetylenolpyruvylglucosamine Reductase, domain 2"/>
    <property type="match status" value="1"/>
</dbReference>
<protein>
    <submittedName>
        <fullName evidence="11">Periplasmic aromatic aldehyde oxidoreductase, FAD binding subunit YagS</fullName>
    </submittedName>
</protein>
<evidence type="ECO:0000256" key="2">
    <source>
        <dbReference type="ARBA" id="ARBA00022505"/>
    </source>
</evidence>
<dbReference type="SUPFAM" id="SSF55447">
    <property type="entry name" value="CO dehydrogenase flavoprotein C-terminal domain-like"/>
    <property type="match status" value="1"/>
</dbReference>
<evidence type="ECO:0000256" key="7">
    <source>
        <dbReference type="ARBA" id="ARBA00023004"/>
    </source>
</evidence>
<reference evidence="12" key="2">
    <citation type="submission" date="2019-02" db="EMBL/GenBank/DDBJ databases">
        <title>Granulicella sibirica sp. nov., a psychrotolerant acidobacterium isolated from an organic soil layer in forested tundra, West Siberia.</title>
        <authorList>
            <person name="Oshkin I.Y."/>
            <person name="Kulichevskaya I.S."/>
            <person name="Rijpstra W.I.C."/>
            <person name="Sinninghe Damste J.S."/>
            <person name="Rakitin A.L."/>
            <person name="Ravin N.V."/>
            <person name="Dedysh S.N."/>
        </authorList>
    </citation>
    <scope>NUCLEOTIDE SEQUENCE [LARGE SCALE GENOMIC DNA]</scope>
    <source>
        <strain evidence="12">AF10</strain>
    </source>
</reference>
<evidence type="ECO:0000313" key="11">
    <source>
        <dbReference type="EMBL" id="RXH56667.1"/>
    </source>
</evidence>
<dbReference type="InterPro" id="IPR002346">
    <property type="entry name" value="Mopterin_DH_FAD-bd"/>
</dbReference>
<evidence type="ECO:0000256" key="5">
    <source>
        <dbReference type="ARBA" id="ARBA00022827"/>
    </source>
</evidence>
<keyword evidence="5" id="KW-0274">FAD</keyword>
<evidence type="ECO:0000256" key="4">
    <source>
        <dbReference type="ARBA" id="ARBA00022723"/>
    </source>
</evidence>
<evidence type="ECO:0000313" key="12">
    <source>
        <dbReference type="Proteomes" id="UP000289437"/>
    </source>
</evidence>
<dbReference type="Gene3D" id="3.90.1170.50">
    <property type="entry name" value="Aldehyde oxidase/xanthine dehydrogenase, a/b hammerhead"/>
    <property type="match status" value="1"/>
</dbReference>
<comment type="caution">
    <text evidence="11">The sequence shown here is derived from an EMBL/GenBank/DDBJ whole genome shotgun (WGS) entry which is preliminary data.</text>
</comment>
<dbReference type="PROSITE" id="PS51387">
    <property type="entry name" value="FAD_PCMH"/>
    <property type="match status" value="1"/>
</dbReference>
<dbReference type="InterPro" id="IPR036683">
    <property type="entry name" value="CO_DH_flav_C_dom_sf"/>
</dbReference>
<dbReference type="Pfam" id="PF00941">
    <property type="entry name" value="FAD_binding_5"/>
    <property type="match status" value="1"/>
</dbReference>
<dbReference type="SUPFAM" id="SSF56003">
    <property type="entry name" value="Molybdenum cofactor-binding domain"/>
    <property type="match status" value="1"/>
</dbReference>
<dbReference type="PANTHER" id="PTHR11908">
    <property type="entry name" value="XANTHINE DEHYDROGENASE"/>
    <property type="match status" value="1"/>
</dbReference>
<dbReference type="InterPro" id="IPR005107">
    <property type="entry name" value="CO_DH_flav_C"/>
</dbReference>
<dbReference type="Pfam" id="PF20256">
    <property type="entry name" value="MoCoBD_2"/>
    <property type="match status" value="1"/>
</dbReference>
<dbReference type="AlphaFoldDB" id="A0A4Q0T0F7"/>
<dbReference type="PANTHER" id="PTHR11908:SF132">
    <property type="entry name" value="ALDEHYDE OXIDASE 1-RELATED"/>
    <property type="match status" value="1"/>
</dbReference>
<keyword evidence="12" id="KW-1185">Reference proteome</keyword>
<keyword evidence="8" id="KW-0411">Iron-sulfur</keyword>
<keyword evidence="7" id="KW-0408">Iron</keyword>
<evidence type="ECO:0000256" key="1">
    <source>
        <dbReference type="ARBA" id="ARBA00001924"/>
    </source>
</evidence>
<evidence type="ECO:0000259" key="10">
    <source>
        <dbReference type="PROSITE" id="PS51387"/>
    </source>
</evidence>
<dbReference type="SUPFAM" id="SSF56176">
    <property type="entry name" value="FAD-binding/transporter-associated domain-like"/>
    <property type="match status" value="1"/>
</dbReference>
<comment type="cofactor">
    <cofactor evidence="9">
        <name>[2Fe-2S] cluster</name>
        <dbReference type="ChEBI" id="CHEBI:190135"/>
    </cofactor>
</comment>
<dbReference type="SMART" id="SM01008">
    <property type="entry name" value="Ald_Xan_dh_C"/>
    <property type="match status" value="1"/>
</dbReference>
<dbReference type="Pfam" id="PF03450">
    <property type="entry name" value="CO_deh_flav_C"/>
    <property type="match status" value="1"/>
</dbReference>
<dbReference type="GO" id="GO:0051537">
    <property type="term" value="F:2 iron, 2 sulfur cluster binding"/>
    <property type="evidence" value="ECO:0007669"/>
    <property type="project" value="UniProtKB-KW"/>
</dbReference>
<name>A0A4Q0T0F7_9BACT</name>
<dbReference type="Gene3D" id="3.30.365.10">
    <property type="entry name" value="Aldehyde oxidase/xanthine dehydrogenase, molybdopterin binding domain"/>
    <property type="match status" value="4"/>
</dbReference>
<dbReference type="InterPro" id="IPR016169">
    <property type="entry name" value="FAD-bd_PCMH_sub2"/>
</dbReference>
<dbReference type="InterPro" id="IPR016208">
    <property type="entry name" value="Ald_Oxase/xanthine_DH-like"/>
</dbReference>
<dbReference type="InterPro" id="IPR037165">
    <property type="entry name" value="AldOxase/xan_DH_Mopterin-bd_sf"/>
</dbReference>
<dbReference type="GO" id="GO:0005506">
    <property type="term" value="F:iron ion binding"/>
    <property type="evidence" value="ECO:0007669"/>
    <property type="project" value="InterPro"/>
</dbReference>
<evidence type="ECO:0000256" key="6">
    <source>
        <dbReference type="ARBA" id="ARBA00023002"/>
    </source>
</evidence>
<organism evidence="11 12">
    <name type="scientific">Granulicella sibirica</name>
    <dbReference type="NCBI Taxonomy" id="2479048"/>
    <lineage>
        <taxon>Bacteria</taxon>
        <taxon>Pseudomonadati</taxon>
        <taxon>Acidobacteriota</taxon>
        <taxon>Terriglobia</taxon>
        <taxon>Terriglobales</taxon>
        <taxon>Acidobacteriaceae</taxon>
        <taxon>Granulicella</taxon>
    </lineage>
</organism>
<comment type="cofactor">
    <cofactor evidence="1">
        <name>Mo-molybdopterin</name>
        <dbReference type="ChEBI" id="CHEBI:71302"/>
    </cofactor>
</comment>
<dbReference type="InterPro" id="IPR000674">
    <property type="entry name" value="Ald_Oxase/Xan_DH_a/b"/>
</dbReference>
<keyword evidence="5" id="KW-0285">Flavoprotein</keyword>
<evidence type="ECO:0000256" key="8">
    <source>
        <dbReference type="ARBA" id="ARBA00023014"/>
    </source>
</evidence>
<dbReference type="Gene3D" id="3.30.465.10">
    <property type="match status" value="2"/>
</dbReference>
<evidence type="ECO:0000256" key="3">
    <source>
        <dbReference type="ARBA" id="ARBA00022714"/>
    </source>
</evidence>
<dbReference type="InterPro" id="IPR008274">
    <property type="entry name" value="AldOxase/xan_DH_MoCoBD1"/>
</dbReference>
<dbReference type="InterPro" id="IPR016166">
    <property type="entry name" value="FAD-bd_PCMH"/>
</dbReference>
<dbReference type="Proteomes" id="UP000289437">
    <property type="component" value="Unassembled WGS sequence"/>
</dbReference>
<dbReference type="Pfam" id="PF01315">
    <property type="entry name" value="Ald_Xan_dh_C"/>
    <property type="match status" value="1"/>
</dbReference>
<keyword evidence="6" id="KW-0560">Oxidoreductase</keyword>
<dbReference type="Gene3D" id="3.30.390.50">
    <property type="entry name" value="CO dehydrogenase flavoprotein, C-terminal domain"/>
    <property type="match status" value="1"/>
</dbReference>
<dbReference type="GO" id="GO:0016491">
    <property type="term" value="F:oxidoreductase activity"/>
    <property type="evidence" value="ECO:0007669"/>
    <property type="project" value="UniProtKB-KW"/>
</dbReference>
<sequence>MSGDPGAQFLAGGTSQVDLLKEHVQRPTKLVDISRLPLSGIVTAPGGGLRIGANVKNATASDHPLLSGTYPGVAEALHSGASQQIRNMASMAGNLLQRTRCPYLRDTAQACNKRDPGSGCAAVKGYNRIHAIFGQNDQGATSANTCIATHPSDLAVALAAHDAVIVLEGGDGRREIAFEDLYRLPYHRPELDSNLLQGDMIIRIDLPAFRGHSHYLKVRDRASYAYGLVTCAVALDMDRGRVVAGRIALGGVALKPWRAREAEKLLAGAEPNRQLFHEVAAKALEGSHTYAMNKYKPGLGRALVERALLEATGLERLQGKAGTVFAASVGGIAGVRGAKKAQATVSKTSSPPADRRTTMDGAPIFREVGRDIPRADGRKKVTGTATYAAEWNVQGLAYGSVVDSTIACGTILSIYTADALAAPGVIAVVTHENAPRLAAYPQQGGGFQLTGDGGLGEARQPLQDATVYYGAQSIAVVIAETSEQARYGATLVRVTYDEKVPELDMDHARRMPFPPLFAGAEKMQKGGEEVKAAIEAAPISLTREYETPVYHHNPIELLASIAVWNETDGADTLTLYDATRSVDMLRGVIAQSFGLPESNVRVVSKFIGGAFGSKAWSFHNPMLVALAARVAKRPVRIEWRRQQVFSIGGHRPALHQTVSIGADGKGRLKALQHDSQTHTSQVCGYTEFGGRMTKMMYDVPQLGFSNRLSYLNLPSPAVMRGPGFLMGGWALESALDELACELGMDPVELRLANYAETDPDTGLPFSNKHLRECYERGRKLFGWEARASRTGTKRVGNDFVGYGFSTCMHPASRVPASARATIFSDGRALVCSATHELGNGTYTIFAQIAADGLRLPVDHVQFDLGDTDFPTAPPTHGSLTTASVGPAVFEAARNAVEALKAVSARTAGSPLFGIAASAIDANNGRLSIRGQPEIGDSYAEALRRAGLPHISAGSDAAPGDETKKFAFYSFGAVFAEVRVDAQTGVVRVARLCGVYDCGRLMNPRTAHSQLMGGMIFGLGQTLMEETVFDPVSGMPVVRNLADYHVPSCGDTPEITVEVLGIPDPYISQLGAHGVGEMGCNGVPPAITNAIFNATGKRLRSLPVTPDKILGAS</sequence>
<gene>
    <name evidence="11" type="ORF">GRAN_3524</name>
</gene>
<dbReference type="InterPro" id="IPR046867">
    <property type="entry name" value="AldOxase/xan_DH_MoCoBD2"/>
</dbReference>
<reference evidence="11 12" key="1">
    <citation type="submission" date="2018-11" db="EMBL/GenBank/DDBJ databases">
        <authorList>
            <person name="Mardanov A.V."/>
            <person name="Ravin N.V."/>
            <person name="Dedysh S.N."/>
        </authorList>
    </citation>
    <scope>NUCLEOTIDE SEQUENCE [LARGE SCALE GENOMIC DNA]</scope>
    <source>
        <strain evidence="11 12">AF10</strain>
    </source>
</reference>
<keyword evidence="4" id="KW-0479">Metal-binding</keyword>
<keyword evidence="2" id="KW-0500">Molybdenum</keyword>
<dbReference type="InterPro" id="IPR016167">
    <property type="entry name" value="FAD-bd_PCMH_sub1"/>
</dbReference>
<accession>A0A4Q0T0F7</accession>
<dbReference type="SUPFAM" id="SSF54665">
    <property type="entry name" value="CO dehydrogenase molybdoprotein N-domain-like"/>
    <property type="match status" value="1"/>
</dbReference>